<comment type="caution">
    <text evidence="2">The sequence shown here is derived from an EMBL/GenBank/DDBJ whole genome shotgun (WGS) entry which is preliminary data.</text>
</comment>
<protein>
    <submittedName>
        <fullName evidence="2">Aminoglycoside 2'-N-acetyltransferase I</fullName>
    </submittedName>
</protein>
<proteinExistence type="predicted"/>
<dbReference type="OrthoDB" id="70281at2"/>
<dbReference type="EMBL" id="PGEZ01000001">
    <property type="protein sequence ID" value="PJJ57008.1"/>
    <property type="molecule type" value="Genomic_DNA"/>
</dbReference>
<dbReference type="SUPFAM" id="SSF55729">
    <property type="entry name" value="Acyl-CoA N-acyltransferases (Nat)"/>
    <property type="match status" value="1"/>
</dbReference>
<dbReference type="AlphaFoldDB" id="A0A0B2BTT9"/>
<sequence>MQLQTRATKDLGGSALRQIRAFLVRSFDGDLGAEDWEHTLGGTHVLAYRSGVLLGHASVVTRTLWIGTRSYATGYVEGVAVAATRRRRGLGTALMGEVARLIEDGYDLGALASTDLALPFYGAAGWIPWRGPTSVVRPDGSAVRTPEDDGSVFVLPCGHVLDASAPISCDWRRGDVW</sequence>
<dbReference type="Proteomes" id="UP000230842">
    <property type="component" value="Unassembled WGS sequence"/>
</dbReference>
<dbReference type="InterPro" id="IPR016181">
    <property type="entry name" value="Acyl_CoA_acyltransferase"/>
</dbReference>
<gene>
    <name evidence="2" type="ORF">CLV56_1227</name>
</gene>
<reference evidence="2 3" key="1">
    <citation type="submission" date="2017-11" db="EMBL/GenBank/DDBJ databases">
        <title>Genomic Encyclopedia of Archaeal and Bacterial Type Strains, Phase II (KMG-II): From Individual Species to Whole Genera.</title>
        <authorList>
            <person name="Goeker M."/>
        </authorList>
    </citation>
    <scope>NUCLEOTIDE SEQUENCE [LARGE SCALE GENOMIC DNA]</scope>
    <source>
        <strain evidence="2 3">DSM 27763</strain>
    </source>
</reference>
<evidence type="ECO:0000313" key="2">
    <source>
        <dbReference type="EMBL" id="PJJ57008.1"/>
    </source>
</evidence>
<keyword evidence="2" id="KW-0808">Transferase</keyword>
<dbReference type="Gene3D" id="3.40.630.30">
    <property type="match status" value="1"/>
</dbReference>
<feature type="domain" description="N-acetyltransferase" evidence="1">
    <location>
        <begin position="6"/>
        <end position="147"/>
    </location>
</feature>
<keyword evidence="3" id="KW-1185">Reference proteome</keyword>
<dbReference type="RefSeq" id="WP_039340901.1">
    <property type="nucleotide sequence ID" value="NZ_PGEZ01000001.1"/>
</dbReference>
<dbReference type="PROSITE" id="PS51186">
    <property type="entry name" value="GNAT"/>
    <property type="match status" value="1"/>
</dbReference>
<accession>A0A0B2BTT9</accession>
<name>A0A0B2BTT9_9ACTN</name>
<dbReference type="GO" id="GO:0016747">
    <property type="term" value="F:acyltransferase activity, transferring groups other than amino-acyl groups"/>
    <property type="evidence" value="ECO:0007669"/>
    <property type="project" value="InterPro"/>
</dbReference>
<dbReference type="InterPro" id="IPR000182">
    <property type="entry name" value="GNAT_dom"/>
</dbReference>
<dbReference type="Pfam" id="PF13527">
    <property type="entry name" value="Acetyltransf_9"/>
    <property type="match status" value="1"/>
</dbReference>
<evidence type="ECO:0000259" key="1">
    <source>
        <dbReference type="PROSITE" id="PS51186"/>
    </source>
</evidence>
<organism evidence="2 3">
    <name type="scientific">Mumia flava</name>
    <dbReference type="NCBI Taxonomy" id="1348852"/>
    <lineage>
        <taxon>Bacteria</taxon>
        <taxon>Bacillati</taxon>
        <taxon>Actinomycetota</taxon>
        <taxon>Actinomycetes</taxon>
        <taxon>Propionibacteriales</taxon>
        <taxon>Nocardioidaceae</taxon>
        <taxon>Mumia</taxon>
    </lineage>
</organism>
<dbReference type="CDD" id="cd04301">
    <property type="entry name" value="NAT_SF"/>
    <property type="match status" value="1"/>
</dbReference>
<evidence type="ECO:0000313" key="3">
    <source>
        <dbReference type="Proteomes" id="UP000230842"/>
    </source>
</evidence>